<evidence type="ECO:0000313" key="3">
    <source>
        <dbReference type="Proteomes" id="UP000179807"/>
    </source>
</evidence>
<comment type="caution">
    <text evidence="2">The sequence shown here is derived from an EMBL/GenBank/DDBJ whole genome shotgun (WGS) entry which is preliminary data.</text>
</comment>
<name>A0A1J4K1Q9_9EUKA</name>
<protein>
    <submittedName>
        <fullName evidence="2">Uncharacterized protein</fullName>
    </submittedName>
</protein>
<dbReference type="OrthoDB" id="272687at2759"/>
<accession>A0A1J4K1Q9</accession>
<organism evidence="2 3">
    <name type="scientific">Tritrichomonas foetus</name>
    <dbReference type="NCBI Taxonomy" id="1144522"/>
    <lineage>
        <taxon>Eukaryota</taxon>
        <taxon>Metamonada</taxon>
        <taxon>Parabasalia</taxon>
        <taxon>Tritrichomonadida</taxon>
        <taxon>Tritrichomonadidae</taxon>
        <taxon>Tritrichomonas</taxon>
    </lineage>
</organism>
<evidence type="ECO:0000313" key="2">
    <source>
        <dbReference type="EMBL" id="OHT05327.1"/>
    </source>
</evidence>
<sequence length="225" mass="25187">MLDREAAASFLIEGEDPAAFFVTEGAAQQEVQIQEQAAQVATSQLNQVESELGLIPTKPEELLEPTVPESEPTPEPTPEPEPEPEPTPEPEQKPLPAKKEPVVLAPMEPAPEKKEEEEAPKPKPLASTDVPKITEAQRAEMKRKILKERETMNKTLDAAEIAKRKEAFEKRRQQIVDQKRTECKEQIDLNLQKHEKPQIVPEEDPMAAIRKALAGRVKTMIDEDA</sequence>
<dbReference type="EMBL" id="MLAK01000761">
    <property type="protein sequence ID" value="OHT05327.1"/>
    <property type="molecule type" value="Genomic_DNA"/>
</dbReference>
<dbReference type="RefSeq" id="XP_068358463.1">
    <property type="nucleotide sequence ID" value="XM_068505259.1"/>
</dbReference>
<dbReference type="AlphaFoldDB" id="A0A1J4K1Q9"/>
<feature type="region of interest" description="Disordered" evidence="1">
    <location>
        <begin position="51"/>
        <end position="138"/>
    </location>
</feature>
<dbReference type="GeneID" id="94839963"/>
<keyword evidence="3" id="KW-1185">Reference proteome</keyword>
<feature type="compositionally biased region" description="Acidic residues" evidence="1">
    <location>
        <begin position="78"/>
        <end position="88"/>
    </location>
</feature>
<proteinExistence type="predicted"/>
<feature type="compositionally biased region" description="Basic and acidic residues" evidence="1">
    <location>
        <begin position="110"/>
        <end position="121"/>
    </location>
</feature>
<gene>
    <name evidence="2" type="ORF">TRFO_26960</name>
</gene>
<dbReference type="VEuPathDB" id="TrichDB:TRFO_26960"/>
<dbReference type="Proteomes" id="UP000179807">
    <property type="component" value="Unassembled WGS sequence"/>
</dbReference>
<evidence type="ECO:0000256" key="1">
    <source>
        <dbReference type="SAM" id="MobiDB-lite"/>
    </source>
</evidence>
<reference evidence="2" key="1">
    <citation type="submission" date="2016-10" db="EMBL/GenBank/DDBJ databases">
        <authorList>
            <person name="Benchimol M."/>
            <person name="Almeida L.G."/>
            <person name="Vasconcelos A.T."/>
            <person name="Perreira-Neves A."/>
            <person name="Rosa I.A."/>
            <person name="Tasca T."/>
            <person name="Bogo M.R."/>
            <person name="de Souza W."/>
        </authorList>
    </citation>
    <scope>NUCLEOTIDE SEQUENCE [LARGE SCALE GENOMIC DNA]</scope>
    <source>
        <strain evidence="2">K</strain>
    </source>
</reference>